<dbReference type="RefSeq" id="WP_016373451.1">
    <property type="nucleotide sequence ID" value="NZ_CBDBYF010000001.1"/>
</dbReference>
<evidence type="ECO:0000313" key="1">
    <source>
        <dbReference type="EMBL" id="RND82018.1"/>
    </source>
</evidence>
<gene>
    <name evidence="1" type="ORF">FAM18172_02865</name>
</gene>
<protein>
    <submittedName>
        <fullName evidence="1">Uncharacterized protein</fullName>
    </submittedName>
</protein>
<organism evidence="1 2">
    <name type="scientific">Lacticaseibacillus paracasei</name>
    <name type="common">Lactobacillus paracasei</name>
    <dbReference type="NCBI Taxonomy" id="1597"/>
    <lineage>
        <taxon>Bacteria</taxon>
        <taxon>Bacillati</taxon>
        <taxon>Bacillota</taxon>
        <taxon>Bacilli</taxon>
        <taxon>Lactobacillales</taxon>
        <taxon>Lactobacillaceae</taxon>
        <taxon>Lacticaseibacillus</taxon>
    </lineage>
</organism>
<comment type="caution">
    <text evidence="1">The sequence shown here is derived from an EMBL/GenBank/DDBJ whole genome shotgun (WGS) entry which is preliminary data.</text>
</comment>
<dbReference type="Proteomes" id="UP000285532">
    <property type="component" value="Unassembled WGS sequence"/>
</dbReference>
<sequence length="113" mass="13216">MTKTAYRKAALVDVKHDRDKWTELGVLVKEHYLVRSMTPKDWFIIVKQREGYEIEVYPTFEMSDGFQFSHVNLLTRSSYGSISRIAYHELCSSASDTISSIDRMIDLAKDKRY</sequence>
<dbReference type="EMBL" id="LKFU01000111">
    <property type="protein sequence ID" value="RND82018.1"/>
    <property type="molecule type" value="Genomic_DNA"/>
</dbReference>
<dbReference type="AlphaFoldDB" id="A0A422M3U4"/>
<reference evidence="1 2" key="1">
    <citation type="journal article" date="2018" name="Front. Microbiol.">
        <title>Conversion of Methionine to Cysteine in Lactobacillus paracasei Depends on the Highly Mobile cysK-ctl-cysE Gene Cluster.</title>
        <authorList>
            <person name="Wuthrich D."/>
            <person name="Irmler S."/>
            <person name="Berthoud H."/>
            <person name="Guggenbuhl B."/>
            <person name="Eugster E."/>
            <person name="Bruggmann R."/>
        </authorList>
    </citation>
    <scope>NUCLEOTIDE SEQUENCE [LARGE SCALE GENOMIC DNA]</scope>
    <source>
        <strain evidence="1 2">FAM18172</strain>
    </source>
</reference>
<evidence type="ECO:0000313" key="2">
    <source>
        <dbReference type="Proteomes" id="UP000285532"/>
    </source>
</evidence>
<proteinExistence type="predicted"/>
<accession>A0A422M3U4</accession>
<name>A0A422M3U4_LACPA</name>